<name>A0A927F644_9BACT</name>
<dbReference type="PANTHER" id="PTHR44858:SF1">
    <property type="entry name" value="UDP-N-ACETYLGLUCOSAMINE--PEPTIDE N-ACETYLGLUCOSAMINYLTRANSFERASE SPINDLY-RELATED"/>
    <property type="match status" value="1"/>
</dbReference>
<dbReference type="SUPFAM" id="SSF48452">
    <property type="entry name" value="TPR-like"/>
    <property type="match status" value="3"/>
</dbReference>
<dbReference type="Gene3D" id="1.25.40.10">
    <property type="entry name" value="Tetratricopeptide repeat domain"/>
    <property type="match status" value="4"/>
</dbReference>
<dbReference type="Proteomes" id="UP000622317">
    <property type="component" value="Unassembled WGS sequence"/>
</dbReference>
<dbReference type="Pfam" id="PF13414">
    <property type="entry name" value="TPR_11"/>
    <property type="match status" value="1"/>
</dbReference>
<dbReference type="PROSITE" id="PS50005">
    <property type="entry name" value="TPR"/>
    <property type="match status" value="1"/>
</dbReference>
<dbReference type="RefSeq" id="WP_191615067.1">
    <property type="nucleotide sequence ID" value="NZ_JACYFG010000002.1"/>
</dbReference>
<evidence type="ECO:0000313" key="6">
    <source>
        <dbReference type="EMBL" id="MBD5777936.1"/>
    </source>
</evidence>
<dbReference type="EMBL" id="JACYFG010000002">
    <property type="protein sequence ID" value="MBD5777936.1"/>
    <property type="molecule type" value="Genomic_DNA"/>
</dbReference>
<keyword evidence="7" id="KW-1185">Reference proteome</keyword>
<gene>
    <name evidence="6" type="ORF">IEN85_00320</name>
</gene>
<comment type="caution">
    <text evidence="6">The sequence shown here is derived from an EMBL/GenBank/DDBJ whole genome shotgun (WGS) entry which is preliminary data.</text>
</comment>
<evidence type="ECO:0000256" key="4">
    <source>
        <dbReference type="SAM" id="MobiDB-lite"/>
    </source>
</evidence>
<dbReference type="InterPro" id="IPR033396">
    <property type="entry name" value="DUF5107"/>
</dbReference>
<feature type="domain" description="DUF5107" evidence="5">
    <location>
        <begin position="42"/>
        <end position="326"/>
    </location>
</feature>
<sequence>MSTFKSVEIWEETVSLPTYGIGKPNRNPMFLEKRVYQGSSGAVYPHPVIEKIFDEKQDKDYQAVYLENEYIKVMLLPELGGRVHSAYDKTNDYHFVYQNDVIKPALVGLTGPWISGGIEFNWPQHHRPSTFDPTDHRLEKHDDGSATVWIGEIERMFRTKALVGFRLYPGKSYLELDVRLYNRTSEPQTFLWWANPAVAVNDDYQSVFPPDVHAVMDHGKRAVSDFPIATGEYYKMDYSPGTDISRYKNIPVPTSYMAYHSDFDFVGCYDHGPQAGMLHVANHHVVPGKKQWTWGNGDFGRVWDRQLTDENGPYIELMCGAYTDNQPDFTWLMPGEEKRFTQIFMPYKGIGPASNADKSGALSLDRNGNSARIGVYLTSKDKVTVTLTAKGDQIWQKELELDPTSPFVETLAVNEALADQDFTLTVRSAKRKLSFTPLSDEKPDVPAPATPAKAPQDIESNEELFLNGLHLEQYRHATYRPEPYYEEALRRDPGDSRCNNAMGLLLLRSGKPEAAEPYFRKAVERQTLRNPNPYDGEAYYNLGLALKRQGKLQAAFDALHKAVWNDAWQCAGYFELARLSCLDGDFEQALEQVDRSLSRNIHHHKARHLKIAVLRQLDREQEAKAEIEVALSHDAIEFGALREKLLLTGESEFTSLIRGYVHNYIEIALDYAEAGFFEEAVTLLSEAPQDYPMVNYYAGWIELKRGKQKAASEAFEKASIASPDYCFPNRFESVAALSAAIECDAEDAKAPYYLGNFWYSRRQYDDAISSWERSVELDPNFAIPWRNLGLAYMNKRQHSEAALQGLETAFNLASDDARIFFELDQLRKKTGFSLEERLAAMEAKRELVLERDDQTVELVSLYNIQGRYSDALEILESRNFHPWEGGEGKVAYQFTASLIGLAKQALQEGKFADALAHLEKTRSYPDNLGEGKLHGAQENDVLYFMGCAYEGLGETEKAQTCFKTASTGLSEPTSAMYYNDQPPESIYFQGLANEKLGQHEKAQTIFERLVSYAEEHIDDDVKMDYFAVSLPDFLVFDEDLNEQNRIHCLFISALGYTGLGETEKAAAAFEKLLEAAPFHRGAILQQFLPNASTVTP</sequence>
<dbReference type="InterPro" id="IPR011990">
    <property type="entry name" value="TPR-like_helical_dom_sf"/>
</dbReference>
<reference evidence="6" key="1">
    <citation type="submission" date="2020-09" db="EMBL/GenBank/DDBJ databases">
        <title>Pelagicoccus enzymogenes sp. nov. with an EPS production, isolated from marine sediment.</title>
        <authorList>
            <person name="Feng X."/>
        </authorList>
    </citation>
    <scope>NUCLEOTIDE SEQUENCE</scope>
    <source>
        <strain evidence="6">NFK12</strain>
    </source>
</reference>
<protein>
    <submittedName>
        <fullName evidence="6">DUF5107 domain-containing protein</fullName>
    </submittedName>
</protein>
<dbReference type="GO" id="GO:0046813">
    <property type="term" value="P:receptor-mediated virion attachment to host cell"/>
    <property type="evidence" value="ECO:0007669"/>
    <property type="project" value="TreeGrafter"/>
</dbReference>
<dbReference type="InterPro" id="IPR050498">
    <property type="entry name" value="Ycf3"/>
</dbReference>
<keyword evidence="2 3" id="KW-0802">TPR repeat</keyword>
<keyword evidence="1" id="KW-0677">Repeat</keyword>
<dbReference type="AlphaFoldDB" id="A0A927F644"/>
<evidence type="ECO:0000256" key="1">
    <source>
        <dbReference type="ARBA" id="ARBA00022737"/>
    </source>
</evidence>
<accession>A0A927F644</accession>
<evidence type="ECO:0000256" key="3">
    <source>
        <dbReference type="PROSITE-ProRule" id="PRU00339"/>
    </source>
</evidence>
<proteinExistence type="predicted"/>
<dbReference type="SMART" id="SM00028">
    <property type="entry name" value="TPR"/>
    <property type="match status" value="10"/>
</dbReference>
<dbReference type="Pfam" id="PF13181">
    <property type="entry name" value="TPR_8"/>
    <property type="match status" value="2"/>
</dbReference>
<evidence type="ECO:0000256" key="2">
    <source>
        <dbReference type="ARBA" id="ARBA00022803"/>
    </source>
</evidence>
<dbReference type="InterPro" id="IPR019734">
    <property type="entry name" value="TPR_rpt"/>
</dbReference>
<dbReference type="GO" id="GO:0009279">
    <property type="term" value="C:cell outer membrane"/>
    <property type="evidence" value="ECO:0007669"/>
    <property type="project" value="TreeGrafter"/>
</dbReference>
<dbReference type="Pfam" id="PF17128">
    <property type="entry name" value="DUF5107"/>
    <property type="match status" value="1"/>
</dbReference>
<feature type="region of interest" description="Disordered" evidence="4">
    <location>
        <begin position="435"/>
        <end position="454"/>
    </location>
</feature>
<organism evidence="6 7">
    <name type="scientific">Pelagicoccus enzymogenes</name>
    <dbReference type="NCBI Taxonomy" id="2773457"/>
    <lineage>
        <taxon>Bacteria</taxon>
        <taxon>Pseudomonadati</taxon>
        <taxon>Verrucomicrobiota</taxon>
        <taxon>Opitutia</taxon>
        <taxon>Puniceicoccales</taxon>
        <taxon>Pelagicoccaceae</taxon>
        <taxon>Pelagicoccus</taxon>
    </lineage>
</organism>
<dbReference type="PANTHER" id="PTHR44858">
    <property type="entry name" value="TETRATRICOPEPTIDE REPEAT PROTEIN 6"/>
    <property type="match status" value="1"/>
</dbReference>
<dbReference type="Pfam" id="PF13432">
    <property type="entry name" value="TPR_16"/>
    <property type="match status" value="1"/>
</dbReference>
<feature type="repeat" description="TPR" evidence="3">
    <location>
        <begin position="748"/>
        <end position="781"/>
    </location>
</feature>
<evidence type="ECO:0000259" key="5">
    <source>
        <dbReference type="Pfam" id="PF17128"/>
    </source>
</evidence>
<evidence type="ECO:0000313" key="7">
    <source>
        <dbReference type="Proteomes" id="UP000622317"/>
    </source>
</evidence>